<dbReference type="Pfam" id="PF13564">
    <property type="entry name" value="DoxX_2"/>
    <property type="match status" value="1"/>
</dbReference>
<evidence type="ECO:0000313" key="6">
    <source>
        <dbReference type="EMBL" id="AYG64470.1"/>
    </source>
</evidence>
<feature type="transmembrane region" description="Helical" evidence="5">
    <location>
        <begin position="16"/>
        <end position="35"/>
    </location>
</feature>
<comment type="subcellular location">
    <subcellularLocation>
        <location evidence="1">Membrane</location>
        <topology evidence="1">Multi-pass membrane protein</topology>
    </subcellularLocation>
</comment>
<evidence type="ECO:0000256" key="2">
    <source>
        <dbReference type="ARBA" id="ARBA00022692"/>
    </source>
</evidence>
<evidence type="ECO:0000256" key="5">
    <source>
        <dbReference type="SAM" id="Phobius"/>
    </source>
</evidence>
<organism evidence="6 7">
    <name type="scientific">Rhizobium jaguaris</name>
    <dbReference type="NCBI Taxonomy" id="1312183"/>
    <lineage>
        <taxon>Bacteria</taxon>
        <taxon>Pseudomonadati</taxon>
        <taxon>Pseudomonadota</taxon>
        <taxon>Alphaproteobacteria</taxon>
        <taxon>Hyphomicrobiales</taxon>
        <taxon>Rhizobiaceae</taxon>
        <taxon>Rhizobium/Agrobacterium group</taxon>
        <taxon>Rhizobium</taxon>
    </lineage>
</organism>
<keyword evidence="6" id="KW-0614">Plasmid</keyword>
<protein>
    <submittedName>
        <fullName evidence="6">DoxX family protein</fullName>
    </submittedName>
</protein>
<dbReference type="InterPro" id="IPR032808">
    <property type="entry name" value="DoxX"/>
</dbReference>
<evidence type="ECO:0000256" key="4">
    <source>
        <dbReference type="ARBA" id="ARBA00023136"/>
    </source>
</evidence>
<name>A0A387FZK1_9HYPH</name>
<dbReference type="GO" id="GO:0016020">
    <property type="term" value="C:membrane"/>
    <property type="evidence" value="ECO:0007669"/>
    <property type="project" value="UniProtKB-SubCell"/>
</dbReference>
<dbReference type="RefSeq" id="WP_120709360.1">
    <property type="nucleotide sequence ID" value="NZ_CP032697.1"/>
</dbReference>
<feature type="transmembrane region" description="Helical" evidence="5">
    <location>
        <begin position="103"/>
        <end position="119"/>
    </location>
</feature>
<keyword evidence="4 5" id="KW-0472">Membrane</keyword>
<gene>
    <name evidence="6" type="ORF">CCGE525_37745</name>
</gene>
<keyword evidence="3 5" id="KW-1133">Transmembrane helix</keyword>
<keyword evidence="7" id="KW-1185">Reference proteome</keyword>
<proteinExistence type="predicted"/>
<evidence type="ECO:0000313" key="7">
    <source>
        <dbReference type="Proteomes" id="UP000282195"/>
    </source>
</evidence>
<evidence type="ECO:0000256" key="1">
    <source>
        <dbReference type="ARBA" id="ARBA00004141"/>
    </source>
</evidence>
<geneLocation type="plasmid" evidence="7">
    <name>prccge525a</name>
</geneLocation>
<sequence length="132" mass="14350">MENVVGTRPLAKAKTITIWVLRAVLGLAFITFAAMKLSGQPEMIAEFEQVGLGQWFRYFTGILELIGGIALLVPRISIIGAVLLLAIDVGAFIAQISVLHIDWIHTVVLGAVISLLVYLQRDGAKARLPNSR</sequence>
<reference evidence="6 7" key="1">
    <citation type="submission" date="2018-10" db="EMBL/GenBank/DDBJ databases">
        <title>Rhizobium etli, R. leguminosarum and a new Rhizobium genospecies from Phaseolus dumosus.</title>
        <authorList>
            <person name="Ramirez-Puebla S.T."/>
            <person name="Rogel-Hernandez M.A."/>
            <person name="Guerrero G."/>
            <person name="Ormeno-Orrillo E."/>
            <person name="Martinez-Romero J.C."/>
            <person name="Negrete-Yankelevich S."/>
            <person name="Martinez-Romero E."/>
        </authorList>
    </citation>
    <scope>NUCLEOTIDE SEQUENCE [LARGE SCALE GENOMIC DNA]</scope>
    <source>
        <strain evidence="6 7">CCGE525</strain>
        <plasmid evidence="7">prccge525a</plasmid>
    </source>
</reference>
<dbReference type="EMBL" id="CP032697">
    <property type="protein sequence ID" value="AYG64470.1"/>
    <property type="molecule type" value="Genomic_DNA"/>
</dbReference>
<dbReference type="OrthoDB" id="3576439at2"/>
<dbReference type="AlphaFoldDB" id="A0A387FZK1"/>
<keyword evidence="2 5" id="KW-0812">Transmembrane</keyword>
<dbReference type="KEGG" id="rjg:CCGE525_37745"/>
<accession>A0A387FZK1</accession>
<dbReference type="Proteomes" id="UP000282195">
    <property type="component" value="Plasmid pRCCGE525a"/>
</dbReference>
<evidence type="ECO:0000256" key="3">
    <source>
        <dbReference type="ARBA" id="ARBA00022989"/>
    </source>
</evidence>